<dbReference type="EMBL" id="BAABCN010000002">
    <property type="protein sequence ID" value="GAA3864225.1"/>
    <property type="molecule type" value="Genomic_DNA"/>
</dbReference>
<comment type="caution">
    <text evidence="2">The sequence shown here is derived from an EMBL/GenBank/DDBJ whole genome shotgun (WGS) entry which is preliminary data.</text>
</comment>
<sequence>MFVVVLLGNLLYFLLLIYFFVLWGRFIVDLVRGINHSWRPHGFGLVVIELVYAVTDPPIKFFRRIMPSLSVGQISFDFGWSLTMLCCIIGMYLVPLLTRLA</sequence>
<organism evidence="2 3">
    <name type="scientific">Leifsonia kafniensis</name>
    <dbReference type="NCBI Taxonomy" id="475957"/>
    <lineage>
        <taxon>Bacteria</taxon>
        <taxon>Bacillati</taxon>
        <taxon>Actinomycetota</taxon>
        <taxon>Actinomycetes</taxon>
        <taxon>Micrococcales</taxon>
        <taxon>Microbacteriaceae</taxon>
        <taxon>Leifsonia</taxon>
    </lineage>
</organism>
<keyword evidence="1" id="KW-1133">Transmembrane helix</keyword>
<keyword evidence="1" id="KW-0812">Transmembrane</keyword>
<reference evidence="3" key="1">
    <citation type="journal article" date="2019" name="Int. J. Syst. Evol. Microbiol.">
        <title>The Global Catalogue of Microorganisms (GCM) 10K type strain sequencing project: providing services to taxonomists for standard genome sequencing and annotation.</title>
        <authorList>
            <consortium name="The Broad Institute Genomics Platform"/>
            <consortium name="The Broad Institute Genome Sequencing Center for Infectious Disease"/>
            <person name="Wu L."/>
            <person name="Ma J."/>
        </authorList>
    </citation>
    <scope>NUCLEOTIDE SEQUENCE [LARGE SCALE GENOMIC DNA]</scope>
    <source>
        <strain evidence="3">JCM 17021</strain>
    </source>
</reference>
<accession>A0ABP7K5T2</accession>
<feature type="transmembrane region" description="Helical" evidence="1">
    <location>
        <begin position="79"/>
        <end position="98"/>
    </location>
</feature>
<evidence type="ECO:0000256" key="1">
    <source>
        <dbReference type="SAM" id="Phobius"/>
    </source>
</evidence>
<protein>
    <submittedName>
        <fullName evidence="2">YggT family protein</fullName>
    </submittedName>
</protein>
<feature type="transmembrane region" description="Helical" evidence="1">
    <location>
        <begin position="6"/>
        <end position="28"/>
    </location>
</feature>
<evidence type="ECO:0000313" key="3">
    <source>
        <dbReference type="Proteomes" id="UP001501803"/>
    </source>
</evidence>
<dbReference type="RefSeq" id="WP_345061961.1">
    <property type="nucleotide sequence ID" value="NZ_BAABCN010000002.1"/>
</dbReference>
<dbReference type="Proteomes" id="UP001501803">
    <property type="component" value="Unassembled WGS sequence"/>
</dbReference>
<name>A0ABP7K5T2_9MICO</name>
<dbReference type="Pfam" id="PF02325">
    <property type="entry name" value="CCB3_YggT"/>
    <property type="match status" value="1"/>
</dbReference>
<dbReference type="InterPro" id="IPR003425">
    <property type="entry name" value="CCB3/YggT"/>
</dbReference>
<keyword evidence="3" id="KW-1185">Reference proteome</keyword>
<keyword evidence="1" id="KW-0472">Membrane</keyword>
<evidence type="ECO:0000313" key="2">
    <source>
        <dbReference type="EMBL" id="GAA3864225.1"/>
    </source>
</evidence>
<proteinExistence type="predicted"/>
<gene>
    <name evidence="2" type="ORF">GCM10022381_05140</name>
</gene>